<evidence type="ECO:0000313" key="9">
    <source>
        <dbReference type="Proteomes" id="UP000688947"/>
    </source>
</evidence>
<comment type="subcellular location">
    <subcellularLocation>
        <location evidence="1">Membrane</location>
        <topology evidence="1">Multi-pass membrane protein</topology>
    </subcellularLocation>
</comment>
<dbReference type="PROSITE" id="PS50893">
    <property type="entry name" value="ABC_TRANSPORTER_2"/>
    <property type="match status" value="1"/>
</dbReference>
<evidence type="ECO:0000259" key="7">
    <source>
        <dbReference type="PROSITE" id="PS50893"/>
    </source>
</evidence>
<dbReference type="Pfam" id="PF19055">
    <property type="entry name" value="ABC2_membrane_7"/>
    <property type="match status" value="1"/>
</dbReference>
<dbReference type="Pfam" id="PF01061">
    <property type="entry name" value="ABC2_membrane"/>
    <property type="match status" value="1"/>
</dbReference>
<keyword evidence="5 6" id="KW-0472">Membrane</keyword>
<dbReference type="GO" id="GO:0140359">
    <property type="term" value="F:ABC-type transporter activity"/>
    <property type="evidence" value="ECO:0007669"/>
    <property type="project" value="InterPro"/>
</dbReference>
<dbReference type="Proteomes" id="UP000688947">
    <property type="component" value="Unassembled WGS sequence"/>
</dbReference>
<dbReference type="VEuPathDB" id="FungiDB:PC110_g3690"/>
<sequence length="690" mass="75802">GVSGGERKRVTAAEMAFGKFVFLMDEISTAYPDILATAFGNSMLLQPSPELFELFDDVMLLNDGYVMYYGPRVEVGEYFESMGLKCPASRDIADFLLDLGTNKQRQYESGSVPSLDSIEHTSELKQNFLAGTVTVLAREFKILAHDSAAFETTNAQVFMGLAYTTVDTLSVAKFALIPSIFATRYVVYKQRGANFYRTSSFVVASSVKEIPLVVMEILLFGTLTYWMCGFVASVQSYLIYQLLLFVVNMAYVAVFFFIASVCPNINVANPISLLPSCMGIHAVAVNQYREARFNTCVYDGVDYCAQYGIQMGEDMLSLYGVLAESAELGDVENNSDSTSANYSRIATPKATNDQSMSIPVTQTGRAFVPVTLAFKDLWYSVPDPSGSKASIDLLKGISGYALPGTITALMGSSGAGKTTLMDVIAGRKTADQITGSVLLNGNPATEIAVRPATGYCEQMDIHSEASRFRDALTFSAFLRQDAAVSDSEKYDCVNECLELLDLHSIADRIIRGSSTQQMKRLTIDVELAAQPSVLFLDEPTTNLSGLAILQAYFGQLLAYLCPKLEVASILVILINYIWTTFTDFNSPTASIPRGYRWLYHLTLHKYTHASPIAIVFGDCPSGSNDSELGCQQMIGAPPTLGSDITVAEYLDRIFSARQCEIWQNFGIILLWITCLRFVSLLALRFVNQKK</sequence>
<protein>
    <recommendedName>
        <fullName evidence="7">ABC transporter domain-containing protein</fullName>
    </recommendedName>
</protein>
<keyword evidence="2" id="KW-0813">Transport</keyword>
<feature type="transmembrane region" description="Helical" evidence="6">
    <location>
        <begin position="210"/>
        <end position="231"/>
    </location>
</feature>
<name>A0A8T1UB35_9STRA</name>
<evidence type="ECO:0000256" key="5">
    <source>
        <dbReference type="ARBA" id="ARBA00023136"/>
    </source>
</evidence>
<dbReference type="Pfam" id="PF06422">
    <property type="entry name" value="PDR_CDR"/>
    <property type="match status" value="1"/>
</dbReference>
<evidence type="ECO:0000256" key="6">
    <source>
        <dbReference type="SAM" id="Phobius"/>
    </source>
</evidence>
<dbReference type="GO" id="GO:0016887">
    <property type="term" value="F:ATP hydrolysis activity"/>
    <property type="evidence" value="ECO:0007669"/>
    <property type="project" value="InterPro"/>
</dbReference>
<dbReference type="InterPro" id="IPR013525">
    <property type="entry name" value="ABC2_TM"/>
</dbReference>
<feature type="non-terminal residue" evidence="8">
    <location>
        <position position="1"/>
    </location>
</feature>
<keyword evidence="3 6" id="KW-0812">Transmembrane</keyword>
<evidence type="ECO:0000256" key="2">
    <source>
        <dbReference type="ARBA" id="ARBA00022448"/>
    </source>
</evidence>
<proteinExistence type="predicted"/>
<gene>
    <name evidence="8" type="ORF">JG687_00008924</name>
</gene>
<comment type="caution">
    <text evidence="8">The sequence shown here is derived from an EMBL/GenBank/DDBJ whole genome shotgun (WGS) entry which is preliminary data.</text>
</comment>
<dbReference type="VEuPathDB" id="FungiDB:PC110_g18653"/>
<evidence type="ECO:0000313" key="8">
    <source>
        <dbReference type="EMBL" id="KAG6959231.1"/>
    </source>
</evidence>
<dbReference type="GO" id="GO:0016020">
    <property type="term" value="C:membrane"/>
    <property type="evidence" value="ECO:0007669"/>
    <property type="project" value="UniProtKB-SubCell"/>
</dbReference>
<dbReference type="InterPro" id="IPR003439">
    <property type="entry name" value="ABC_transporter-like_ATP-bd"/>
</dbReference>
<evidence type="ECO:0000256" key="1">
    <source>
        <dbReference type="ARBA" id="ARBA00004141"/>
    </source>
</evidence>
<evidence type="ECO:0000256" key="4">
    <source>
        <dbReference type="ARBA" id="ARBA00022989"/>
    </source>
</evidence>
<dbReference type="SMART" id="SM00382">
    <property type="entry name" value="AAA"/>
    <property type="match status" value="1"/>
</dbReference>
<dbReference type="Pfam" id="PF00005">
    <property type="entry name" value="ABC_tran"/>
    <property type="match status" value="1"/>
</dbReference>
<dbReference type="AlphaFoldDB" id="A0A8T1UB35"/>
<evidence type="ECO:0000256" key="3">
    <source>
        <dbReference type="ARBA" id="ARBA00022692"/>
    </source>
</evidence>
<feature type="domain" description="ABC transporter" evidence="7">
    <location>
        <begin position="372"/>
        <end position="618"/>
    </location>
</feature>
<accession>A0A8T1UB35</accession>
<feature type="transmembrane region" description="Helical" evidence="6">
    <location>
        <begin position="238"/>
        <end position="259"/>
    </location>
</feature>
<reference evidence="8" key="1">
    <citation type="submission" date="2021-01" db="EMBL/GenBank/DDBJ databases">
        <title>Phytophthora aleatoria, a newly-described species from Pinus radiata is distinct from Phytophthora cactorum isolates based on comparative genomics.</title>
        <authorList>
            <person name="Mcdougal R."/>
            <person name="Panda P."/>
            <person name="Williams N."/>
            <person name="Studholme D.J."/>
        </authorList>
    </citation>
    <scope>NUCLEOTIDE SEQUENCE</scope>
    <source>
        <strain evidence="8">NZFS 3830</strain>
    </source>
</reference>
<organism evidence="8 9">
    <name type="scientific">Phytophthora cactorum</name>
    <dbReference type="NCBI Taxonomy" id="29920"/>
    <lineage>
        <taxon>Eukaryota</taxon>
        <taxon>Sar</taxon>
        <taxon>Stramenopiles</taxon>
        <taxon>Oomycota</taxon>
        <taxon>Peronosporomycetes</taxon>
        <taxon>Peronosporales</taxon>
        <taxon>Peronosporaceae</taxon>
        <taxon>Phytophthora</taxon>
    </lineage>
</organism>
<dbReference type="InterPro" id="IPR043926">
    <property type="entry name" value="ABCG_dom"/>
</dbReference>
<dbReference type="VEuPathDB" id="FungiDB:PC110_g18652"/>
<dbReference type="EMBL" id="JAENGZ010000446">
    <property type="protein sequence ID" value="KAG6959231.1"/>
    <property type="molecule type" value="Genomic_DNA"/>
</dbReference>
<dbReference type="PANTHER" id="PTHR19241">
    <property type="entry name" value="ATP-BINDING CASSETTE TRANSPORTER"/>
    <property type="match status" value="1"/>
</dbReference>
<dbReference type="InterPro" id="IPR010929">
    <property type="entry name" value="PDR_CDR_ABC"/>
</dbReference>
<feature type="transmembrane region" description="Helical" evidence="6">
    <location>
        <begin position="665"/>
        <end position="686"/>
    </location>
</feature>
<keyword evidence="4 6" id="KW-1133">Transmembrane helix</keyword>
<dbReference type="InterPro" id="IPR003593">
    <property type="entry name" value="AAA+_ATPase"/>
</dbReference>
<dbReference type="OrthoDB" id="126396at2759"/>
<dbReference type="GO" id="GO:0005524">
    <property type="term" value="F:ATP binding"/>
    <property type="evidence" value="ECO:0007669"/>
    <property type="project" value="InterPro"/>
</dbReference>